<evidence type="ECO:0000313" key="2">
    <source>
        <dbReference type="Proteomes" id="UP000033393"/>
    </source>
</evidence>
<dbReference type="RefSeq" id="WP_045312937.1">
    <property type="nucleotide sequence ID" value="NZ_JYJG01000125.1"/>
</dbReference>
<dbReference type="OrthoDB" id="4244884at2"/>
<name>A0A0F0H0G6_LENAE</name>
<dbReference type="STRING" id="68170.GCA_000974445_06147"/>
<evidence type="ECO:0000313" key="1">
    <source>
        <dbReference type="EMBL" id="KJK47762.1"/>
    </source>
</evidence>
<keyword evidence="2" id="KW-1185">Reference proteome</keyword>
<gene>
    <name evidence="1" type="ORF">UK23_19145</name>
</gene>
<dbReference type="PATRIC" id="fig|68170.10.peg.4729"/>
<dbReference type="InterPro" id="IPR007995">
    <property type="entry name" value="DUF742"/>
</dbReference>
<dbReference type="PANTHER" id="PTHR36221">
    <property type="entry name" value="DUF742 DOMAIN-CONTAINING PROTEIN"/>
    <property type="match status" value="1"/>
</dbReference>
<protein>
    <recommendedName>
        <fullName evidence="3">DUF742 domain-containing protein</fullName>
    </recommendedName>
</protein>
<dbReference type="Proteomes" id="UP000033393">
    <property type="component" value="Unassembled WGS sequence"/>
</dbReference>
<dbReference type="EMBL" id="JYJG01000125">
    <property type="protein sequence ID" value="KJK47762.1"/>
    <property type="molecule type" value="Genomic_DNA"/>
</dbReference>
<dbReference type="Pfam" id="PF05331">
    <property type="entry name" value="DUF742"/>
    <property type="match status" value="1"/>
</dbReference>
<reference evidence="1 2" key="1">
    <citation type="submission" date="2015-02" db="EMBL/GenBank/DDBJ databases">
        <authorList>
            <person name="Ju K.-S."/>
            <person name="Doroghazi J.R."/>
            <person name="Metcalf W."/>
        </authorList>
    </citation>
    <scope>NUCLEOTIDE SEQUENCE [LARGE SCALE GENOMIC DNA]</scope>
    <source>
        <strain evidence="1 2">NRRL B-16140</strain>
    </source>
</reference>
<dbReference type="eggNOG" id="COG1846">
    <property type="taxonomic scope" value="Bacteria"/>
</dbReference>
<comment type="caution">
    <text evidence="1">The sequence shown here is derived from an EMBL/GenBank/DDBJ whole genome shotgun (WGS) entry which is preliminary data.</text>
</comment>
<evidence type="ECO:0008006" key="3">
    <source>
        <dbReference type="Google" id="ProtNLM"/>
    </source>
</evidence>
<proteinExistence type="predicted"/>
<sequence>MTAREDWWYDEAAGPLVRPYAMVRGRTRPNAPDLHLVTQVRASSVASDQTSLTVEHREIMALCLRPLSVAEVAAYLDVPLVVVKVLLSDLIERGDVLVQNSSPQIPDRNLLQAVLDGVRGI</sequence>
<dbReference type="AlphaFoldDB" id="A0A0F0H0G6"/>
<dbReference type="PANTHER" id="PTHR36221:SF1">
    <property type="entry name" value="DUF742 DOMAIN-CONTAINING PROTEIN"/>
    <property type="match status" value="1"/>
</dbReference>
<organism evidence="1 2">
    <name type="scientific">Lentzea aerocolonigenes</name>
    <name type="common">Lechevalieria aerocolonigenes</name>
    <name type="synonym">Saccharothrix aerocolonigenes</name>
    <dbReference type="NCBI Taxonomy" id="68170"/>
    <lineage>
        <taxon>Bacteria</taxon>
        <taxon>Bacillati</taxon>
        <taxon>Actinomycetota</taxon>
        <taxon>Actinomycetes</taxon>
        <taxon>Pseudonocardiales</taxon>
        <taxon>Pseudonocardiaceae</taxon>
        <taxon>Lentzea</taxon>
    </lineage>
</organism>
<accession>A0A0F0H0G6</accession>